<proteinExistence type="predicted"/>
<protein>
    <submittedName>
        <fullName evidence="1">YD repeat-containing protein</fullName>
    </submittedName>
</protein>
<evidence type="ECO:0000313" key="2">
    <source>
        <dbReference type="Proteomes" id="UP001179181"/>
    </source>
</evidence>
<name>A0ABX0UJI0_9BACT</name>
<organism evidence="1 2">
    <name type="scientific">Dyadobacter arcticus</name>
    <dbReference type="NCBI Taxonomy" id="1078754"/>
    <lineage>
        <taxon>Bacteria</taxon>
        <taxon>Pseudomonadati</taxon>
        <taxon>Bacteroidota</taxon>
        <taxon>Cytophagia</taxon>
        <taxon>Cytophagales</taxon>
        <taxon>Spirosomataceae</taxon>
        <taxon>Dyadobacter</taxon>
    </lineage>
</organism>
<keyword evidence="2" id="KW-1185">Reference proteome</keyword>
<comment type="caution">
    <text evidence="1">The sequence shown here is derived from an EMBL/GenBank/DDBJ whole genome shotgun (WGS) entry which is preliminary data.</text>
</comment>
<accession>A0ABX0UJI0</accession>
<dbReference type="PROSITE" id="PS51257">
    <property type="entry name" value="PROKAR_LIPOPROTEIN"/>
    <property type="match status" value="1"/>
</dbReference>
<reference evidence="1 2" key="1">
    <citation type="submission" date="2020-03" db="EMBL/GenBank/DDBJ databases">
        <title>Genomic Encyclopedia of Type Strains, Phase IV (KMG-IV): sequencing the most valuable type-strain genomes for metagenomic binning, comparative biology and taxonomic classification.</title>
        <authorList>
            <person name="Goeker M."/>
        </authorList>
    </citation>
    <scope>NUCLEOTIDE SEQUENCE [LARGE SCALE GENOMIC DNA]</scope>
    <source>
        <strain evidence="1 2">DSM 102865</strain>
    </source>
</reference>
<dbReference type="EMBL" id="JAASQJ010000002">
    <property type="protein sequence ID" value="NIJ52648.1"/>
    <property type="molecule type" value="Genomic_DNA"/>
</dbReference>
<dbReference type="RefSeq" id="WP_167269245.1">
    <property type="nucleotide sequence ID" value="NZ_JAASQJ010000002.1"/>
</dbReference>
<gene>
    <name evidence="1" type="ORF">FHS68_001818</name>
</gene>
<dbReference type="Proteomes" id="UP001179181">
    <property type="component" value="Unassembled WGS sequence"/>
</dbReference>
<evidence type="ECO:0000313" key="1">
    <source>
        <dbReference type="EMBL" id="NIJ52648.1"/>
    </source>
</evidence>
<sequence>MKKMSVFNRPICTYLIFIMFLPAGLTISGCQEKNSDSDPQPVSQDALPKIFTSTLGESTHSLQYDAQGRLTRSTVSTGTYKDDYNYYEYETGIMRFGYVIPPSTEKTVITEYTLKDGLPMEANDGPKWVITNRKREFNYRFDAEKRLLGYEYEYRKQANNELIEAVRVEYTWKDGNVVRRQRFNPTTNQVLQDLAYDYDLTHSNRLFSGFAIERPHFGVENPAGLYLPKCGLGVKNILVNVHTTGKPATRPYIYTFDEQNRVLSIQDGSYKLSFSY</sequence>